<comment type="caution">
    <text evidence="2">The sequence shown here is derived from an EMBL/GenBank/DDBJ whole genome shotgun (WGS) entry which is preliminary data.</text>
</comment>
<protein>
    <recommendedName>
        <fullName evidence="4">DUF2066 domain-containing protein</fullName>
    </recommendedName>
</protein>
<evidence type="ECO:0000313" key="2">
    <source>
        <dbReference type="EMBL" id="RKF20364.1"/>
    </source>
</evidence>
<dbReference type="AlphaFoldDB" id="A0A420EI92"/>
<accession>A0A420EI92</accession>
<evidence type="ECO:0000313" key="3">
    <source>
        <dbReference type="Proteomes" id="UP000286482"/>
    </source>
</evidence>
<dbReference type="EMBL" id="RAQO01000004">
    <property type="protein sequence ID" value="RKF20364.1"/>
    <property type="molecule type" value="Genomic_DNA"/>
</dbReference>
<dbReference type="RefSeq" id="WP_120354368.1">
    <property type="nucleotide sequence ID" value="NZ_RAQO01000004.1"/>
</dbReference>
<sequence>MKSLPLLLLTIIVSFNSFACALHDVAGFHFVTEPGSLVVFENVIAVRQSNALGNADKLDTIKLTSFAKAVSQTYPDKTRFIIFEPIKGHYNQLQLGRNRMVSEAYYSSSVNTVLLITEFDVLEALANNVLSWQQAKAQGLVTVNGAVNDTEAFDTWFTDIFSVSSV</sequence>
<organism evidence="2 3">
    <name type="scientific">Alginatibacterium sediminis</name>
    <dbReference type="NCBI Taxonomy" id="2164068"/>
    <lineage>
        <taxon>Bacteria</taxon>
        <taxon>Pseudomonadati</taxon>
        <taxon>Pseudomonadota</taxon>
        <taxon>Gammaproteobacteria</taxon>
        <taxon>Alteromonadales</taxon>
        <taxon>Alteromonadaceae</taxon>
        <taxon>Alginatibacterium</taxon>
    </lineage>
</organism>
<evidence type="ECO:0008006" key="4">
    <source>
        <dbReference type="Google" id="ProtNLM"/>
    </source>
</evidence>
<name>A0A420EI92_9ALTE</name>
<feature type="chain" id="PRO_5019411004" description="DUF2066 domain-containing protein" evidence="1">
    <location>
        <begin position="20"/>
        <end position="166"/>
    </location>
</feature>
<gene>
    <name evidence="2" type="ORF">DBZ36_07960</name>
</gene>
<keyword evidence="1" id="KW-0732">Signal</keyword>
<dbReference type="Proteomes" id="UP000286482">
    <property type="component" value="Unassembled WGS sequence"/>
</dbReference>
<dbReference type="OrthoDB" id="6265700at2"/>
<reference evidence="2 3" key="1">
    <citation type="submission" date="2018-09" db="EMBL/GenBank/DDBJ databases">
        <authorList>
            <person name="Wang Z."/>
        </authorList>
    </citation>
    <scope>NUCLEOTIDE SEQUENCE [LARGE SCALE GENOMIC DNA]</scope>
    <source>
        <strain evidence="2 3">ALS 81</strain>
    </source>
</reference>
<evidence type="ECO:0000256" key="1">
    <source>
        <dbReference type="SAM" id="SignalP"/>
    </source>
</evidence>
<proteinExistence type="predicted"/>
<feature type="signal peptide" evidence="1">
    <location>
        <begin position="1"/>
        <end position="19"/>
    </location>
</feature>
<keyword evidence="3" id="KW-1185">Reference proteome</keyword>